<evidence type="ECO:0000256" key="1">
    <source>
        <dbReference type="SAM" id="Phobius"/>
    </source>
</evidence>
<feature type="transmembrane region" description="Helical" evidence="1">
    <location>
        <begin position="6"/>
        <end position="25"/>
    </location>
</feature>
<dbReference type="EMBL" id="FTOJ01000002">
    <property type="protein sequence ID" value="SIS71024.1"/>
    <property type="molecule type" value="Genomic_DNA"/>
</dbReference>
<gene>
    <name evidence="2" type="ORF">B0A70_02165</name>
    <name evidence="3" type="ORF">SAMN05421796_102169</name>
</gene>
<sequence>MKKVLVIIFSVIGFFVLLFAIYWNLPITITRKSDINFGNELIKKIEVYKNKNGKLPEVNDWKTLEKLGLQKEDLQKPIYTKDQIGNYELFYNDGLGGPFLIWNSQEKKWTIDFPKIVSK</sequence>
<reference evidence="3" key="3">
    <citation type="submission" date="2017-01" db="EMBL/GenBank/DDBJ databases">
        <authorList>
            <person name="Mah S.A."/>
            <person name="Swanson W.J."/>
            <person name="Moy G.W."/>
            <person name="Vacquier V.D."/>
        </authorList>
    </citation>
    <scope>NUCLEOTIDE SEQUENCE [LARGE SCALE GENOMIC DNA]</scope>
    <source>
        <strain evidence="3">DSM 21068</strain>
    </source>
</reference>
<dbReference type="EMBL" id="MUGO01000002">
    <property type="protein sequence ID" value="PQA97489.1"/>
    <property type="molecule type" value="Genomic_DNA"/>
</dbReference>
<dbReference type="RefSeq" id="WP_076450438.1">
    <property type="nucleotide sequence ID" value="NZ_FTOJ01000002.1"/>
</dbReference>
<organism evidence="3 4">
    <name type="scientific">Chryseobacterium piscicola</name>
    <dbReference type="NCBI Taxonomy" id="551459"/>
    <lineage>
        <taxon>Bacteria</taxon>
        <taxon>Pseudomonadati</taxon>
        <taxon>Bacteroidota</taxon>
        <taxon>Flavobacteriia</taxon>
        <taxon>Flavobacteriales</taxon>
        <taxon>Weeksellaceae</taxon>
        <taxon>Chryseobacterium group</taxon>
        <taxon>Chryseobacterium</taxon>
    </lineage>
</organism>
<dbReference type="AlphaFoldDB" id="A0A1N7LB48"/>
<name>A0A1N7LB48_9FLAO</name>
<dbReference type="OrthoDB" id="1260332at2"/>
<keyword evidence="5" id="KW-1185">Reference proteome</keyword>
<dbReference type="Proteomes" id="UP000186246">
    <property type="component" value="Unassembled WGS sequence"/>
</dbReference>
<accession>A0A1N7LB48</accession>
<keyword evidence="1" id="KW-0472">Membrane</keyword>
<dbReference type="Proteomes" id="UP000238314">
    <property type="component" value="Unassembled WGS sequence"/>
</dbReference>
<proteinExistence type="predicted"/>
<evidence type="ECO:0000313" key="2">
    <source>
        <dbReference type="EMBL" id="PQA97489.1"/>
    </source>
</evidence>
<protein>
    <submittedName>
        <fullName evidence="3">Uncharacterized protein</fullName>
    </submittedName>
</protein>
<evidence type="ECO:0000313" key="4">
    <source>
        <dbReference type="Proteomes" id="UP000186246"/>
    </source>
</evidence>
<reference evidence="2 5" key="1">
    <citation type="submission" date="2016-11" db="EMBL/GenBank/DDBJ databases">
        <title>Whole genomes of Flavobacteriaceae.</title>
        <authorList>
            <person name="Stine C."/>
            <person name="Li C."/>
            <person name="Tadesse D."/>
        </authorList>
    </citation>
    <scope>NUCLEOTIDE SEQUENCE [LARGE SCALE GENOMIC DNA]</scope>
    <source>
        <strain evidence="2 5">DSM 21068</strain>
    </source>
</reference>
<reference evidence="4" key="2">
    <citation type="submission" date="2017-01" db="EMBL/GenBank/DDBJ databases">
        <authorList>
            <person name="Varghese N."/>
            <person name="Submissions S."/>
        </authorList>
    </citation>
    <scope>NUCLEOTIDE SEQUENCE [LARGE SCALE GENOMIC DNA]</scope>
    <source>
        <strain evidence="4">DSM 21068</strain>
    </source>
</reference>
<keyword evidence="1" id="KW-1133">Transmembrane helix</keyword>
<evidence type="ECO:0000313" key="5">
    <source>
        <dbReference type="Proteomes" id="UP000238314"/>
    </source>
</evidence>
<evidence type="ECO:0000313" key="3">
    <source>
        <dbReference type="EMBL" id="SIS71024.1"/>
    </source>
</evidence>
<keyword evidence="1" id="KW-0812">Transmembrane</keyword>